<name>A0ABX0SH69_9ACTN</name>
<keyword evidence="3 5" id="KW-1133">Transmembrane helix</keyword>
<keyword evidence="2 5" id="KW-0812">Transmembrane</keyword>
<protein>
    <submittedName>
        <fullName evidence="7">CP family cyanate transporter-like MFS transporter</fullName>
    </submittedName>
</protein>
<reference evidence="7 8" key="1">
    <citation type="submission" date="2020-02" db="EMBL/GenBank/DDBJ databases">
        <title>Sequencing the genomes of 1000 actinobacteria strains.</title>
        <authorList>
            <person name="Klenk H.-P."/>
        </authorList>
    </citation>
    <scope>NUCLEOTIDE SEQUENCE [LARGE SCALE GENOMIC DNA]</scope>
    <source>
        <strain evidence="7 8">DSM 19609</strain>
    </source>
</reference>
<feature type="transmembrane region" description="Helical" evidence="5">
    <location>
        <begin position="76"/>
        <end position="94"/>
    </location>
</feature>
<organism evidence="7 8">
    <name type="scientific">Brooklawnia cerclae</name>
    <dbReference type="NCBI Taxonomy" id="349934"/>
    <lineage>
        <taxon>Bacteria</taxon>
        <taxon>Bacillati</taxon>
        <taxon>Actinomycetota</taxon>
        <taxon>Actinomycetes</taxon>
        <taxon>Propionibacteriales</taxon>
        <taxon>Propionibacteriaceae</taxon>
        <taxon>Brooklawnia</taxon>
    </lineage>
</organism>
<keyword evidence="4 5" id="KW-0472">Membrane</keyword>
<sequence>MPYGKPALFTGLTIIMIAFNLRIAAVAIGPVLPQLQSELGMSTSVAGVLTSLPTLCFALFGFFAPPAASRFGLHRVIGAALVLNIGGQALRILSDSTLGFLAGTTVALAGIGLINVLMPPLVKRHFPRRVGVMTALYTTSQALATMIAGLLTAPLAISMGGWQGPFWVWAGAAAVALVPVTWLVAGSRDRPVRAVKGSQVVRLRDVARTKLGWVLLVFFGMQSAQSYAQFGWLPSIYQSVGFTATQSGQFLTVLNAVVLPVTFLVPVWTQRLGRPWGIVIAMSVLGMLGYAGLIHDPAVLPWLWPMFLALGSGSFSMIMTLLGMRTRTPSGMASLSSFAQSGGYVLAMAGPLLVGVLHDATGTWLVPLLMQLLLFVPLAVSGVIVCRSGLLEDELGLPAEA</sequence>
<comment type="subcellular location">
    <subcellularLocation>
        <location evidence="1">Cell membrane</location>
        <topology evidence="1">Multi-pass membrane protein</topology>
    </subcellularLocation>
</comment>
<dbReference type="PANTHER" id="PTHR23523">
    <property type="match status" value="1"/>
</dbReference>
<feature type="transmembrane region" description="Helical" evidence="5">
    <location>
        <begin position="250"/>
        <end position="269"/>
    </location>
</feature>
<proteinExistence type="predicted"/>
<feature type="transmembrane region" description="Helical" evidence="5">
    <location>
        <begin position="134"/>
        <end position="160"/>
    </location>
</feature>
<dbReference type="Proteomes" id="UP000749311">
    <property type="component" value="Unassembled WGS sequence"/>
</dbReference>
<evidence type="ECO:0000256" key="2">
    <source>
        <dbReference type="ARBA" id="ARBA00022692"/>
    </source>
</evidence>
<feature type="transmembrane region" description="Helical" evidence="5">
    <location>
        <begin position="100"/>
        <end position="122"/>
    </location>
</feature>
<dbReference type="InterPro" id="IPR020846">
    <property type="entry name" value="MFS_dom"/>
</dbReference>
<dbReference type="RefSeq" id="WP_167166746.1">
    <property type="nucleotide sequence ID" value="NZ_BAAAOO010000008.1"/>
</dbReference>
<dbReference type="InterPro" id="IPR036259">
    <property type="entry name" value="MFS_trans_sf"/>
</dbReference>
<feature type="transmembrane region" description="Helical" evidence="5">
    <location>
        <begin position="44"/>
        <end position="64"/>
    </location>
</feature>
<evidence type="ECO:0000256" key="1">
    <source>
        <dbReference type="ARBA" id="ARBA00004651"/>
    </source>
</evidence>
<evidence type="ECO:0000256" key="3">
    <source>
        <dbReference type="ARBA" id="ARBA00022989"/>
    </source>
</evidence>
<dbReference type="InterPro" id="IPR011701">
    <property type="entry name" value="MFS"/>
</dbReference>
<evidence type="ECO:0000313" key="8">
    <source>
        <dbReference type="Proteomes" id="UP000749311"/>
    </source>
</evidence>
<feature type="transmembrane region" description="Helical" evidence="5">
    <location>
        <begin position="364"/>
        <end position="386"/>
    </location>
</feature>
<feature type="transmembrane region" description="Helical" evidence="5">
    <location>
        <begin position="166"/>
        <end position="185"/>
    </location>
</feature>
<feature type="transmembrane region" description="Helical" evidence="5">
    <location>
        <begin position="7"/>
        <end position="32"/>
    </location>
</feature>
<feature type="transmembrane region" description="Helical" evidence="5">
    <location>
        <begin position="301"/>
        <end position="323"/>
    </location>
</feature>
<evidence type="ECO:0000256" key="5">
    <source>
        <dbReference type="SAM" id="Phobius"/>
    </source>
</evidence>
<feature type="domain" description="Major facilitator superfamily (MFS) profile" evidence="6">
    <location>
        <begin position="6"/>
        <end position="394"/>
    </location>
</feature>
<dbReference type="Pfam" id="PF07690">
    <property type="entry name" value="MFS_1"/>
    <property type="match status" value="1"/>
</dbReference>
<dbReference type="EMBL" id="JAAMOZ010000001">
    <property type="protein sequence ID" value="NIH57224.1"/>
    <property type="molecule type" value="Genomic_DNA"/>
</dbReference>
<evidence type="ECO:0000259" key="6">
    <source>
        <dbReference type="PROSITE" id="PS50850"/>
    </source>
</evidence>
<keyword evidence="8" id="KW-1185">Reference proteome</keyword>
<comment type="caution">
    <text evidence="7">The sequence shown here is derived from an EMBL/GenBank/DDBJ whole genome shotgun (WGS) entry which is preliminary data.</text>
</comment>
<dbReference type="PROSITE" id="PS50850">
    <property type="entry name" value="MFS"/>
    <property type="match status" value="1"/>
</dbReference>
<dbReference type="PANTHER" id="PTHR23523:SF2">
    <property type="entry name" value="2-NITROIMIDAZOLE TRANSPORTER"/>
    <property type="match status" value="1"/>
</dbReference>
<gene>
    <name evidence="7" type="ORF">FB473_001869</name>
</gene>
<feature type="transmembrane region" description="Helical" evidence="5">
    <location>
        <begin position="211"/>
        <end position="230"/>
    </location>
</feature>
<feature type="transmembrane region" description="Helical" evidence="5">
    <location>
        <begin position="276"/>
        <end position="295"/>
    </location>
</feature>
<dbReference type="Gene3D" id="1.20.1250.20">
    <property type="entry name" value="MFS general substrate transporter like domains"/>
    <property type="match status" value="1"/>
</dbReference>
<accession>A0ABX0SH69</accession>
<evidence type="ECO:0000313" key="7">
    <source>
        <dbReference type="EMBL" id="NIH57224.1"/>
    </source>
</evidence>
<evidence type="ECO:0000256" key="4">
    <source>
        <dbReference type="ARBA" id="ARBA00023136"/>
    </source>
</evidence>
<dbReference type="SUPFAM" id="SSF103473">
    <property type="entry name" value="MFS general substrate transporter"/>
    <property type="match status" value="1"/>
</dbReference>
<dbReference type="InterPro" id="IPR052524">
    <property type="entry name" value="MFS_Cyanate_Porter"/>
</dbReference>
<feature type="transmembrane region" description="Helical" evidence="5">
    <location>
        <begin position="335"/>
        <end position="358"/>
    </location>
</feature>